<dbReference type="Proteomes" id="UP000466586">
    <property type="component" value="Unassembled WGS sequence"/>
</dbReference>
<dbReference type="SMART" id="SM00028">
    <property type="entry name" value="TPR"/>
    <property type="match status" value="1"/>
</dbReference>
<feature type="transmembrane region" description="Helical" evidence="3">
    <location>
        <begin position="75"/>
        <end position="98"/>
    </location>
</feature>
<gene>
    <name evidence="5" type="ORF">GS399_19950</name>
</gene>
<feature type="compositionally biased region" description="Polar residues" evidence="2">
    <location>
        <begin position="471"/>
        <end position="481"/>
    </location>
</feature>
<feature type="region of interest" description="Disordered" evidence="2">
    <location>
        <begin position="457"/>
        <end position="507"/>
    </location>
</feature>
<feature type="compositionally biased region" description="Basic and acidic residues" evidence="2">
    <location>
        <begin position="487"/>
        <end position="499"/>
    </location>
</feature>
<feature type="domain" description="VWFA" evidence="4">
    <location>
        <begin position="109"/>
        <end position="279"/>
    </location>
</feature>
<dbReference type="InterPro" id="IPR036465">
    <property type="entry name" value="vWFA_dom_sf"/>
</dbReference>
<evidence type="ECO:0000256" key="2">
    <source>
        <dbReference type="SAM" id="MobiDB-lite"/>
    </source>
</evidence>
<organism evidence="5 6">
    <name type="scientific">Hufsiella arboris</name>
    <dbReference type="NCBI Taxonomy" id="2695275"/>
    <lineage>
        <taxon>Bacteria</taxon>
        <taxon>Pseudomonadati</taxon>
        <taxon>Bacteroidota</taxon>
        <taxon>Sphingobacteriia</taxon>
        <taxon>Sphingobacteriales</taxon>
        <taxon>Sphingobacteriaceae</taxon>
        <taxon>Hufsiella</taxon>
    </lineage>
</organism>
<keyword evidence="1" id="KW-0802">TPR repeat</keyword>
<dbReference type="AlphaFoldDB" id="A0A7K1YF71"/>
<dbReference type="Pfam" id="PF00515">
    <property type="entry name" value="TPR_1"/>
    <property type="match status" value="1"/>
</dbReference>
<protein>
    <submittedName>
        <fullName evidence="5">VWA domain-containing protein</fullName>
    </submittedName>
</protein>
<dbReference type="InterPro" id="IPR011990">
    <property type="entry name" value="TPR-like_helical_dom_sf"/>
</dbReference>
<proteinExistence type="predicted"/>
<feature type="compositionally biased region" description="Basic and acidic residues" evidence="2">
    <location>
        <begin position="457"/>
        <end position="466"/>
    </location>
</feature>
<comment type="caution">
    <text evidence="5">The sequence shown here is derived from an EMBL/GenBank/DDBJ whole genome shotgun (WGS) entry which is preliminary data.</text>
</comment>
<keyword evidence="3" id="KW-0812">Transmembrane</keyword>
<dbReference type="PANTHER" id="PTHR22550">
    <property type="entry name" value="SPORE GERMINATION PROTEIN"/>
    <property type="match status" value="1"/>
</dbReference>
<sequence length="588" mass="66336">MKEVSLYWDKLKDLLVHIDWQQFHFLRPKALYLFVPLTVIVLLLLIGNKGKFKWMSVVSKPLRKYMFRKGSPWSIILPLLLFIIGMSAMILGLAGPAWKKKEIPGEKIQAVVLIALDLSKSMLSTDIQPNRLDRAKFKINDFLDANPRARAGLVAFAGTAHPVLPFTQDYKIIKFHASSLVNRVMPVQGSSIEMLLKQVNDMMKNVGAPSTVFLLTDAVDSQDAALLSNWVDQSVHRMEIIVVSSPGGGLIPGYKVLSKQDPAVIQNLSQNSKVTVTPLTLDKSDVDGVARRIAAKLEFQKEKKTDEKEWDDMGWLLIIPAALITAFWFRRGWVIQWCFIPLLICAGFTSCGVKSKHPDWWYSKDYQGRLFEDAGDFGEAAERYRDDSHKAVAYYKTGNFEAAADLFALDSTAAGQYNRGLALSRLGRYDDADSAFNKAILLDPSLAEKINKTIEKSHEAKKRTDSVMRYSGTSVSKNVNSLREKKKKNDPLKERKAQSEDEELSADTRVKNLPKSGNRVTDEVASNIRRAKEASKPDLTKPANRNEQLAGNILLRRAEADPVEFLHKRFLLQERHSSYKVKKSKNPW</sequence>
<feature type="transmembrane region" description="Helical" evidence="3">
    <location>
        <begin position="30"/>
        <end position="47"/>
    </location>
</feature>
<dbReference type="SUPFAM" id="SSF48452">
    <property type="entry name" value="TPR-like"/>
    <property type="match status" value="1"/>
</dbReference>
<evidence type="ECO:0000313" key="5">
    <source>
        <dbReference type="EMBL" id="MXV53246.1"/>
    </source>
</evidence>
<dbReference type="PROSITE" id="PS50005">
    <property type="entry name" value="TPR"/>
    <property type="match status" value="1"/>
</dbReference>
<reference evidence="5 6" key="1">
    <citation type="submission" date="2019-11" db="EMBL/GenBank/DDBJ databases">
        <title>Pedobacter sp. HMF7647 Genome sequencing and assembly.</title>
        <authorList>
            <person name="Kang H."/>
            <person name="Kim H."/>
            <person name="Joh K."/>
        </authorList>
    </citation>
    <scope>NUCLEOTIDE SEQUENCE [LARGE SCALE GENOMIC DNA]</scope>
    <source>
        <strain evidence="5 6">HMF7647</strain>
    </source>
</reference>
<name>A0A7K1YF71_9SPHI</name>
<dbReference type="Pfam" id="PF13519">
    <property type="entry name" value="VWA_2"/>
    <property type="match status" value="1"/>
</dbReference>
<evidence type="ECO:0000256" key="1">
    <source>
        <dbReference type="PROSITE-ProRule" id="PRU00339"/>
    </source>
</evidence>
<dbReference type="SMART" id="SM00327">
    <property type="entry name" value="VWA"/>
    <property type="match status" value="1"/>
</dbReference>
<dbReference type="Gene3D" id="3.40.50.410">
    <property type="entry name" value="von Willebrand factor, type A domain"/>
    <property type="match status" value="1"/>
</dbReference>
<keyword evidence="6" id="KW-1185">Reference proteome</keyword>
<evidence type="ECO:0000256" key="3">
    <source>
        <dbReference type="SAM" id="Phobius"/>
    </source>
</evidence>
<accession>A0A7K1YF71</accession>
<feature type="repeat" description="TPR" evidence="1">
    <location>
        <begin position="413"/>
        <end position="446"/>
    </location>
</feature>
<keyword evidence="3" id="KW-1133">Transmembrane helix</keyword>
<dbReference type="SUPFAM" id="SSF53300">
    <property type="entry name" value="vWA-like"/>
    <property type="match status" value="1"/>
</dbReference>
<dbReference type="RefSeq" id="WP_160846425.1">
    <property type="nucleotide sequence ID" value="NZ_WVHT01000016.1"/>
</dbReference>
<dbReference type="EMBL" id="WVHT01000016">
    <property type="protein sequence ID" value="MXV53246.1"/>
    <property type="molecule type" value="Genomic_DNA"/>
</dbReference>
<dbReference type="InterPro" id="IPR002035">
    <property type="entry name" value="VWF_A"/>
</dbReference>
<evidence type="ECO:0000259" key="4">
    <source>
        <dbReference type="SMART" id="SM00327"/>
    </source>
</evidence>
<dbReference type="InterPro" id="IPR050768">
    <property type="entry name" value="UPF0353/GerABKA_families"/>
</dbReference>
<dbReference type="InterPro" id="IPR019734">
    <property type="entry name" value="TPR_rpt"/>
</dbReference>
<dbReference type="Gene3D" id="1.25.40.10">
    <property type="entry name" value="Tetratricopeptide repeat domain"/>
    <property type="match status" value="1"/>
</dbReference>
<keyword evidence="3" id="KW-0472">Membrane</keyword>
<dbReference type="PANTHER" id="PTHR22550:SF14">
    <property type="entry name" value="VWFA DOMAIN-CONTAINING PROTEIN"/>
    <property type="match status" value="1"/>
</dbReference>
<evidence type="ECO:0000313" key="6">
    <source>
        <dbReference type="Proteomes" id="UP000466586"/>
    </source>
</evidence>